<evidence type="ECO:0008006" key="3">
    <source>
        <dbReference type="Google" id="ProtNLM"/>
    </source>
</evidence>
<sequence>MVRGTVHTMRYYYHIQHEYSINYEEDRYCTEVFIYSPSHRLSSLLTSSFFTFALHQSSTASLALPTNTFVQSTIPIIKMQYTLLSTLLIAATAAAQTTYRVIAEPSSTLNTYFNQISWVNQGTSSLYAGDAKFNQAAEPYVVNISDDGYLSFLSWHTERYQLFYVNGETTGPVKVDMWQGIPQNATQKGFTIDDGYLGVAGDGSKWSLCPTETGGRTYQLWYVDGDAASADCVSTKLKMQAYGLCTSA</sequence>
<protein>
    <recommendedName>
        <fullName evidence="3">Cell wall protein PhiA</fullName>
    </recommendedName>
</protein>
<reference evidence="1 2" key="1">
    <citation type="journal article" date="2018" name="Nat. Ecol. Evol.">
        <title>Pezizomycetes genomes reveal the molecular basis of ectomycorrhizal truffle lifestyle.</title>
        <authorList>
            <person name="Murat C."/>
            <person name="Payen T."/>
            <person name="Noel B."/>
            <person name="Kuo A."/>
            <person name="Morin E."/>
            <person name="Chen J."/>
            <person name="Kohler A."/>
            <person name="Krizsan K."/>
            <person name="Balestrini R."/>
            <person name="Da Silva C."/>
            <person name="Montanini B."/>
            <person name="Hainaut M."/>
            <person name="Levati E."/>
            <person name="Barry K.W."/>
            <person name="Belfiori B."/>
            <person name="Cichocki N."/>
            <person name="Clum A."/>
            <person name="Dockter R.B."/>
            <person name="Fauchery L."/>
            <person name="Guy J."/>
            <person name="Iotti M."/>
            <person name="Le Tacon F."/>
            <person name="Lindquist E.A."/>
            <person name="Lipzen A."/>
            <person name="Malagnac F."/>
            <person name="Mello A."/>
            <person name="Molinier V."/>
            <person name="Miyauchi S."/>
            <person name="Poulain J."/>
            <person name="Riccioni C."/>
            <person name="Rubini A."/>
            <person name="Sitrit Y."/>
            <person name="Splivallo R."/>
            <person name="Traeger S."/>
            <person name="Wang M."/>
            <person name="Zifcakova L."/>
            <person name="Wipf D."/>
            <person name="Zambonelli A."/>
            <person name="Paolocci F."/>
            <person name="Nowrousian M."/>
            <person name="Ottonello S."/>
            <person name="Baldrian P."/>
            <person name="Spatafora J.W."/>
            <person name="Henrissat B."/>
            <person name="Nagy L.G."/>
            <person name="Aury J.M."/>
            <person name="Wincker P."/>
            <person name="Grigoriev I.V."/>
            <person name="Bonfante P."/>
            <person name="Martin F.M."/>
        </authorList>
    </citation>
    <scope>NUCLEOTIDE SEQUENCE [LARGE SCALE GENOMIC DNA]</scope>
    <source>
        <strain evidence="1 2">CCBAS932</strain>
    </source>
</reference>
<dbReference type="OrthoDB" id="10309789at2759"/>
<accession>A0A3N4KKW2</accession>
<organism evidence="1 2">
    <name type="scientific">Morchella conica CCBAS932</name>
    <dbReference type="NCBI Taxonomy" id="1392247"/>
    <lineage>
        <taxon>Eukaryota</taxon>
        <taxon>Fungi</taxon>
        <taxon>Dikarya</taxon>
        <taxon>Ascomycota</taxon>
        <taxon>Pezizomycotina</taxon>
        <taxon>Pezizomycetes</taxon>
        <taxon>Pezizales</taxon>
        <taxon>Morchellaceae</taxon>
        <taxon>Morchella</taxon>
    </lineage>
</organism>
<dbReference type="Proteomes" id="UP000277580">
    <property type="component" value="Unassembled WGS sequence"/>
</dbReference>
<evidence type="ECO:0000313" key="1">
    <source>
        <dbReference type="EMBL" id="RPB10058.1"/>
    </source>
</evidence>
<dbReference type="EMBL" id="ML119146">
    <property type="protein sequence ID" value="RPB10058.1"/>
    <property type="molecule type" value="Genomic_DNA"/>
</dbReference>
<dbReference type="InParanoid" id="A0A3N4KKW2"/>
<keyword evidence="2" id="KW-1185">Reference proteome</keyword>
<gene>
    <name evidence="1" type="ORF">P167DRAFT_607564</name>
</gene>
<proteinExistence type="predicted"/>
<name>A0A3N4KKW2_9PEZI</name>
<evidence type="ECO:0000313" key="2">
    <source>
        <dbReference type="Proteomes" id="UP000277580"/>
    </source>
</evidence>
<dbReference type="AlphaFoldDB" id="A0A3N4KKW2"/>